<accession>A0AAI9YK07</accession>
<feature type="region of interest" description="Disordered" evidence="1">
    <location>
        <begin position="56"/>
        <end position="114"/>
    </location>
</feature>
<name>A0AAI9YK07_9PEZI</name>
<evidence type="ECO:0000313" key="2">
    <source>
        <dbReference type="EMBL" id="KAK1513512.1"/>
    </source>
</evidence>
<comment type="caution">
    <text evidence="2">The sequence shown here is derived from an EMBL/GenBank/DDBJ whole genome shotgun (WGS) entry which is preliminary data.</text>
</comment>
<sequence>GDNVCVKERNKRPEVIAEPTTPEFQRQLQEAASALVFVQSAATDLVTIGFKSNGWKQARSGNSQMLGEDSAKRLSKPFEPRGGQTRRSNGGDVTEGPLMPSKLQVDWPMRETRK</sequence>
<proteinExistence type="predicted"/>
<gene>
    <name evidence="2" type="ORF">CCOS01_14454</name>
</gene>
<evidence type="ECO:0000313" key="3">
    <source>
        <dbReference type="Proteomes" id="UP001240678"/>
    </source>
</evidence>
<dbReference type="EMBL" id="MOOE01000020">
    <property type="protein sequence ID" value="KAK1513512.1"/>
    <property type="molecule type" value="Genomic_DNA"/>
</dbReference>
<feature type="non-terminal residue" evidence="2">
    <location>
        <position position="1"/>
    </location>
</feature>
<dbReference type="GeneID" id="85346145"/>
<keyword evidence="3" id="KW-1185">Reference proteome</keyword>
<dbReference type="AlphaFoldDB" id="A0AAI9YK07"/>
<dbReference type="RefSeq" id="XP_060307083.1">
    <property type="nucleotide sequence ID" value="XM_060462598.1"/>
</dbReference>
<reference evidence="2 3" key="1">
    <citation type="submission" date="2016-10" db="EMBL/GenBank/DDBJ databases">
        <title>The genome sequence of Colletotrichum fioriniae PJ7.</title>
        <authorList>
            <person name="Baroncelli R."/>
        </authorList>
    </citation>
    <scope>NUCLEOTIDE SEQUENCE [LARGE SCALE GENOMIC DNA]</scope>
    <source>
        <strain evidence="2 3">IMI 309622</strain>
    </source>
</reference>
<protein>
    <submittedName>
        <fullName evidence="2">Uncharacterized protein</fullName>
    </submittedName>
</protein>
<evidence type="ECO:0000256" key="1">
    <source>
        <dbReference type="SAM" id="MobiDB-lite"/>
    </source>
</evidence>
<organism evidence="2 3">
    <name type="scientific">Colletotrichum costaricense</name>
    <dbReference type="NCBI Taxonomy" id="1209916"/>
    <lineage>
        <taxon>Eukaryota</taxon>
        <taxon>Fungi</taxon>
        <taxon>Dikarya</taxon>
        <taxon>Ascomycota</taxon>
        <taxon>Pezizomycotina</taxon>
        <taxon>Sordariomycetes</taxon>
        <taxon>Hypocreomycetidae</taxon>
        <taxon>Glomerellales</taxon>
        <taxon>Glomerellaceae</taxon>
        <taxon>Colletotrichum</taxon>
        <taxon>Colletotrichum acutatum species complex</taxon>
    </lineage>
</organism>
<dbReference type="Proteomes" id="UP001240678">
    <property type="component" value="Unassembled WGS sequence"/>
</dbReference>
<feature type="compositionally biased region" description="Basic and acidic residues" evidence="1">
    <location>
        <begin position="69"/>
        <end position="79"/>
    </location>
</feature>